<keyword evidence="3" id="KW-0456">Lyase</keyword>
<dbReference type="AlphaFoldDB" id="A0A7K0C4G7"/>
<dbReference type="PANTHER" id="PTHR43802:SF1">
    <property type="entry name" value="IP11341P-RELATED"/>
    <property type="match status" value="1"/>
</dbReference>
<protein>
    <submittedName>
        <fullName evidence="3">1,4-dihydroxy-2-naphthoyl-CoA synthase</fullName>
        <ecNumber evidence="3">4.1.3.36</ecNumber>
    </submittedName>
</protein>
<keyword evidence="4" id="KW-1185">Reference proteome</keyword>
<evidence type="ECO:0000313" key="3">
    <source>
        <dbReference type="EMBL" id="MQY08012.1"/>
    </source>
</evidence>
<dbReference type="NCBIfam" id="NF006128">
    <property type="entry name" value="PRK08272.1"/>
    <property type="match status" value="1"/>
</dbReference>
<evidence type="ECO:0000313" key="4">
    <source>
        <dbReference type="Proteomes" id="UP000487268"/>
    </source>
</evidence>
<comment type="caution">
    <text evidence="3">The sequence shown here is derived from an EMBL/GenBank/DDBJ whole genome shotgun (WGS) entry which is preliminary data.</text>
</comment>
<sequence length="297" mass="32046">MADDREPTVLYEARDRKAYLTLNRPDRLNAIDFHMPGDLAAAVKRANADPGVHVIVLQGAGRAFCSGYDLKVSAEDGQGTQGAGGGSPVWDPVKDFAAMKGFTDDYFSLWRSLKPTIAKVHGYAVAGGSDIALSCDLVVMADDARIGYMPARVWGCPTTAMWVYRLGAERAKRMLLTGDTVSGAQAAAWGLVLEAVPAAGLDAAVERLADRIAGVPVNQLAMQKMMINQAYDNMGLHGTQLLATLFDGITRHSPEGRWFQEFAAEHGFHEAVKWRDSGRWIPEGGGPVPSAEDLRES</sequence>
<gene>
    <name evidence="3" type="primary">menB_4</name>
    <name evidence="3" type="ORF">ACRB68_61140</name>
</gene>
<accession>A0A7K0C4G7</accession>
<dbReference type="PANTHER" id="PTHR43802">
    <property type="entry name" value="ENOYL-COA HYDRATASE"/>
    <property type="match status" value="1"/>
</dbReference>
<dbReference type="InterPro" id="IPR029045">
    <property type="entry name" value="ClpP/crotonase-like_dom_sf"/>
</dbReference>
<dbReference type="EMBL" id="WEGH01000004">
    <property type="protein sequence ID" value="MQY08012.1"/>
    <property type="molecule type" value="Genomic_DNA"/>
</dbReference>
<dbReference type="SUPFAM" id="SSF52096">
    <property type="entry name" value="ClpP/crotonase"/>
    <property type="match status" value="1"/>
</dbReference>
<dbReference type="PROSITE" id="PS00166">
    <property type="entry name" value="ENOYL_COA_HYDRATASE"/>
    <property type="match status" value="1"/>
</dbReference>
<proteinExistence type="inferred from homology"/>
<dbReference type="RefSeq" id="WP_153538588.1">
    <property type="nucleotide sequence ID" value="NZ_WEGH01000004.1"/>
</dbReference>
<comment type="similarity">
    <text evidence="1 2">Belongs to the enoyl-CoA hydratase/isomerase family.</text>
</comment>
<evidence type="ECO:0000256" key="2">
    <source>
        <dbReference type="RuleBase" id="RU003707"/>
    </source>
</evidence>
<name>A0A7K0C4G7_9ACTN</name>
<dbReference type="EC" id="4.1.3.36" evidence="3"/>
<dbReference type="Proteomes" id="UP000487268">
    <property type="component" value="Unassembled WGS sequence"/>
</dbReference>
<dbReference type="InterPro" id="IPR018376">
    <property type="entry name" value="Enoyl-CoA_hyd/isom_CS"/>
</dbReference>
<dbReference type="GO" id="GO:0008935">
    <property type="term" value="F:1,4-dihydroxy-2-naphthoyl-CoA synthase activity"/>
    <property type="evidence" value="ECO:0007669"/>
    <property type="project" value="UniProtKB-EC"/>
</dbReference>
<organism evidence="3 4">
    <name type="scientific">Actinomadura macrotermitis</name>
    <dbReference type="NCBI Taxonomy" id="2585200"/>
    <lineage>
        <taxon>Bacteria</taxon>
        <taxon>Bacillati</taxon>
        <taxon>Actinomycetota</taxon>
        <taxon>Actinomycetes</taxon>
        <taxon>Streptosporangiales</taxon>
        <taxon>Thermomonosporaceae</taxon>
        <taxon>Actinomadura</taxon>
    </lineage>
</organism>
<reference evidence="3 4" key="1">
    <citation type="submission" date="2019-10" db="EMBL/GenBank/DDBJ databases">
        <title>Actinomadura rubteroloni sp. nov. and Actinomadura macrotermitis sp. nov., isolated from the gut of fungus growing-termite Macrotermes natalensis.</title>
        <authorList>
            <person name="Benndorf R."/>
            <person name="Martin K."/>
            <person name="Kuefner M."/>
            <person name="De Beer W."/>
            <person name="Kaster A.-K."/>
            <person name="Vollmers J."/>
            <person name="Poulsen M."/>
            <person name="Beemelmanns C."/>
        </authorList>
    </citation>
    <scope>NUCLEOTIDE SEQUENCE [LARGE SCALE GENOMIC DNA]</scope>
    <source>
        <strain evidence="3 4">RB68</strain>
    </source>
</reference>
<dbReference type="OrthoDB" id="9807606at2"/>
<dbReference type="InterPro" id="IPR001753">
    <property type="entry name" value="Enoyl-CoA_hydra/iso"/>
</dbReference>
<dbReference type="Pfam" id="PF00378">
    <property type="entry name" value="ECH_1"/>
    <property type="match status" value="1"/>
</dbReference>
<evidence type="ECO:0000256" key="1">
    <source>
        <dbReference type="ARBA" id="ARBA00005254"/>
    </source>
</evidence>
<dbReference type="CDD" id="cd06558">
    <property type="entry name" value="crotonase-like"/>
    <property type="match status" value="1"/>
</dbReference>
<dbReference type="Gene3D" id="3.90.226.10">
    <property type="entry name" value="2-enoyl-CoA Hydratase, Chain A, domain 1"/>
    <property type="match status" value="1"/>
</dbReference>